<evidence type="ECO:0000313" key="1">
    <source>
        <dbReference type="EMBL" id="GAA1989866.1"/>
    </source>
</evidence>
<name>A0ABN2SNN7_9PSEU</name>
<protein>
    <submittedName>
        <fullName evidence="1">Uncharacterized protein</fullName>
    </submittedName>
</protein>
<sequence>MSGGRNLMPFPQQRALEDAEFGRGLVPTRIFPLLLPVWQVEVKAAVTEGRPYELIDRYLERGIAEGGLGTTAELAGFFALDAPLVDRALRFLDAIGHITVREGRLSLTELGYRSQRDEVCYVIEREDRRKLYFDGFLSRPLSRPHYDARVVTLLRPHEVNAATGYPSFKMLWAATGFRREALAELASHADRHRYNLPARIEQAQSVGEELVHLPLYVVRALDRRRQVRHLAYSQAGDLADPDLSELCERSPEIRGVLDREELAARPDVQERHVSAWLRGKDLGRFQPERLAHGGWQVTLTADVVEPAGSVPLSMLGSFAVLSSCLLRIACDDEETRRRALLTRLDAYLTGHLRATAADVEVRVDRVARQLGFTADTKSVQKMASEGGWAELAKRFSDLRDG</sequence>
<gene>
    <name evidence="1" type="ORF">GCM10009754_80180</name>
</gene>
<organism evidence="1 2">
    <name type="scientific">Amycolatopsis minnesotensis</name>
    <dbReference type="NCBI Taxonomy" id="337894"/>
    <lineage>
        <taxon>Bacteria</taxon>
        <taxon>Bacillati</taxon>
        <taxon>Actinomycetota</taxon>
        <taxon>Actinomycetes</taxon>
        <taxon>Pseudonocardiales</taxon>
        <taxon>Pseudonocardiaceae</taxon>
        <taxon>Amycolatopsis</taxon>
    </lineage>
</organism>
<dbReference type="RefSeq" id="WP_344430877.1">
    <property type="nucleotide sequence ID" value="NZ_BAAANN010000053.1"/>
</dbReference>
<evidence type="ECO:0000313" key="2">
    <source>
        <dbReference type="Proteomes" id="UP001501116"/>
    </source>
</evidence>
<reference evidence="1 2" key="1">
    <citation type="journal article" date="2019" name="Int. J. Syst. Evol. Microbiol.">
        <title>The Global Catalogue of Microorganisms (GCM) 10K type strain sequencing project: providing services to taxonomists for standard genome sequencing and annotation.</title>
        <authorList>
            <consortium name="The Broad Institute Genomics Platform"/>
            <consortium name="The Broad Institute Genome Sequencing Center for Infectious Disease"/>
            <person name="Wu L."/>
            <person name="Ma J."/>
        </authorList>
    </citation>
    <scope>NUCLEOTIDE SEQUENCE [LARGE SCALE GENOMIC DNA]</scope>
    <source>
        <strain evidence="1 2">JCM 14545</strain>
    </source>
</reference>
<dbReference type="Proteomes" id="UP001501116">
    <property type="component" value="Unassembled WGS sequence"/>
</dbReference>
<proteinExistence type="predicted"/>
<dbReference type="EMBL" id="BAAANN010000053">
    <property type="protein sequence ID" value="GAA1989866.1"/>
    <property type="molecule type" value="Genomic_DNA"/>
</dbReference>
<comment type="caution">
    <text evidence="1">The sequence shown here is derived from an EMBL/GenBank/DDBJ whole genome shotgun (WGS) entry which is preliminary data.</text>
</comment>
<keyword evidence="2" id="KW-1185">Reference proteome</keyword>
<accession>A0ABN2SNN7</accession>